<gene>
    <name evidence="3" type="primary">Dper\GL19780</name>
    <name evidence="3" type="ORF">Dper_GL19780</name>
</gene>
<dbReference type="Proteomes" id="UP000008744">
    <property type="component" value="Unassembled WGS sequence"/>
</dbReference>
<accession>B4GYM0</accession>
<organism evidence="4">
    <name type="scientific">Drosophila persimilis</name>
    <name type="common">Fruit fly</name>
    <dbReference type="NCBI Taxonomy" id="7234"/>
    <lineage>
        <taxon>Eukaryota</taxon>
        <taxon>Metazoa</taxon>
        <taxon>Ecdysozoa</taxon>
        <taxon>Arthropoda</taxon>
        <taxon>Hexapoda</taxon>
        <taxon>Insecta</taxon>
        <taxon>Pterygota</taxon>
        <taxon>Neoptera</taxon>
        <taxon>Endopterygota</taxon>
        <taxon>Diptera</taxon>
        <taxon>Brachycera</taxon>
        <taxon>Muscomorpha</taxon>
        <taxon>Ephydroidea</taxon>
        <taxon>Drosophilidae</taxon>
        <taxon>Drosophila</taxon>
        <taxon>Sophophora</taxon>
    </lineage>
</organism>
<feature type="region of interest" description="Disordered" evidence="1">
    <location>
        <begin position="144"/>
        <end position="185"/>
    </location>
</feature>
<feature type="compositionally biased region" description="Acidic residues" evidence="1">
    <location>
        <begin position="160"/>
        <end position="170"/>
    </location>
</feature>
<dbReference type="EMBL" id="CH479197">
    <property type="protein sequence ID" value="EDW27876.1"/>
    <property type="molecule type" value="Genomic_DNA"/>
</dbReference>
<evidence type="ECO:0000259" key="2">
    <source>
        <dbReference type="PROSITE" id="PS51029"/>
    </source>
</evidence>
<evidence type="ECO:0000313" key="3">
    <source>
        <dbReference type="EMBL" id="EDW27876.1"/>
    </source>
</evidence>
<evidence type="ECO:0000256" key="1">
    <source>
        <dbReference type="SAM" id="MobiDB-lite"/>
    </source>
</evidence>
<reference evidence="3 4" key="1">
    <citation type="journal article" date="2007" name="Nature">
        <title>Evolution of genes and genomes on the Drosophila phylogeny.</title>
        <authorList>
            <consortium name="Drosophila 12 Genomes Consortium"/>
            <person name="Clark A.G."/>
            <person name="Eisen M.B."/>
            <person name="Smith D.R."/>
            <person name="Bergman C.M."/>
            <person name="Oliver B."/>
            <person name="Markow T.A."/>
            <person name="Kaufman T.C."/>
            <person name="Kellis M."/>
            <person name="Gelbart W."/>
            <person name="Iyer V.N."/>
            <person name="Pollard D.A."/>
            <person name="Sackton T.B."/>
            <person name="Larracuente A.M."/>
            <person name="Singh N.D."/>
            <person name="Abad J.P."/>
            <person name="Abt D.N."/>
            <person name="Adryan B."/>
            <person name="Aguade M."/>
            <person name="Akashi H."/>
            <person name="Anderson W.W."/>
            <person name="Aquadro C.F."/>
            <person name="Ardell D.H."/>
            <person name="Arguello R."/>
            <person name="Artieri C.G."/>
            <person name="Barbash D.A."/>
            <person name="Barker D."/>
            <person name="Barsanti P."/>
            <person name="Batterham P."/>
            <person name="Batzoglou S."/>
            <person name="Begun D."/>
            <person name="Bhutkar A."/>
            <person name="Blanco E."/>
            <person name="Bosak S.A."/>
            <person name="Bradley R.K."/>
            <person name="Brand A.D."/>
            <person name="Brent M.R."/>
            <person name="Brooks A.N."/>
            <person name="Brown R.H."/>
            <person name="Butlin R.K."/>
            <person name="Caggese C."/>
            <person name="Calvi B.R."/>
            <person name="Bernardo de Carvalho A."/>
            <person name="Caspi A."/>
            <person name="Castrezana S."/>
            <person name="Celniker S.E."/>
            <person name="Chang J.L."/>
            <person name="Chapple C."/>
            <person name="Chatterji S."/>
            <person name="Chinwalla A."/>
            <person name="Civetta A."/>
            <person name="Clifton S.W."/>
            <person name="Comeron J.M."/>
            <person name="Costello J.C."/>
            <person name="Coyne J.A."/>
            <person name="Daub J."/>
            <person name="David R.G."/>
            <person name="Delcher A.L."/>
            <person name="Delehaunty K."/>
            <person name="Do C.B."/>
            <person name="Ebling H."/>
            <person name="Edwards K."/>
            <person name="Eickbush T."/>
            <person name="Evans J.D."/>
            <person name="Filipski A."/>
            <person name="Findeiss S."/>
            <person name="Freyhult E."/>
            <person name="Fulton L."/>
            <person name="Fulton R."/>
            <person name="Garcia A.C."/>
            <person name="Gardiner A."/>
            <person name="Garfield D.A."/>
            <person name="Garvin B.E."/>
            <person name="Gibson G."/>
            <person name="Gilbert D."/>
            <person name="Gnerre S."/>
            <person name="Godfrey J."/>
            <person name="Good R."/>
            <person name="Gotea V."/>
            <person name="Gravely B."/>
            <person name="Greenberg A.J."/>
            <person name="Griffiths-Jones S."/>
            <person name="Gross S."/>
            <person name="Guigo R."/>
            <person name="Gustafson E.A."/>
            <person name="Haerty W."/>
            <person name="Hahn M.W."/>
            <person name="Halligan D.L."/>
            <person name="Halpern A.L."/>
            <person name="Halter G.M."/>
            <person name="Han M.V."/>
            <person name="Heger A."/>
            <person name="Hillier L."/>
            <person name="Hinrichs A.S."/>
            <person name="Holmes I."/>
            <person name="Hoskins R.A."/>
            <person name="Hubisz M.J."/>
            <person name="Hultmark D."/>
            <person name="Huntley M.A."/>
            <person name="Jaffe D.B."/>
            <person name="Jagadeeshan S."/>
            <person name="Jeck W.R."/>
            <person name="Johnson J."/>
            <person name="Jones C.D."/>
            <person name="Jordan W.C."/>
            <person name="Karpen G.H."/>
            <person name="Kataoka E."/>
            <person name="Keightley P.D."/>
            <person name="Kheradpour P."/>
            <person name="Kirkness E.F."/>
            <person name="Koerich L.B."/>
            <person name="Kristiansen K."/>
            <person name="Kudrna D."/>
            <person name="Kulathinal R.J."/>
            <person name="Kumar S."/>
            <person name="Kwok R."/>
            <person name="Lander E."/>
            <person name="Langley C.H."/>
            <person name="Lapoint R."/>
            <person name="Lazzaro B.P."/>
            <person name="Lee S.J."/>
            <person name="Levesque L."/>
            <person name="Li R."/>
            <person name="Lin C.F."/>
            <person name="Lin M.F."/>
            <person name="Lindblad-Toh K."/>
            <person name="Llopart A."/>
            <person name="Long M."/>
            <person name="Low L."/>
            <person name="Lozovsky E."/>
            <person name="Lu J."/>
            <person name="Luo M."/>
            <person name="Machado C.A."/>
            <person name="Makalowski W."/>
            <person name="Marzo M."/>
            <person name="Matsuda M."/>
            <person name="Matzkin L."/>
            <person name="McAllister B."/>
            <person name="McBride C.S."/>
            <person name="McKernan B."/>
            <person name="McKernan K."/>
            <person name="Mendez-Lago M."/>
            <person name="Minx P."/>
            <person name="Mollenhauer M.U."/>
            <person name="Montooth K."/>
            <person name="Mount S.M."/>
            <person name="Mu X."/>
            <person name="Myers E."/>
            <person name="Negre B."/>
            <person name="Newfeld S."/>
            <person name="Nielsen R."/>
            <person name="Noor M.A."/>
            <person name="O'Grady P."/>
            <person name="Pachter L."/>
            <person name="Papaceit M."/>
            <person name="Parisi M.J."/>
            <person name="Parisi M."/>
            <person name="Parts L."/>
            <person name="Pedersen J.S."/>
            <person name="Pesole G."/>
            <person name="Phillippy A.M."/>
            <person name="Ponting C.P."/>
            <person name="Pop M."/>
            <person name="Porcelli D."/>
            <person name="Powell J.R."/>
            <person name="Prohaska S."/>
            <person name="Pruitt K."/>
            <person name="Puig M."/>
            <person name="Quesneville H."/>
            <person name="Ram K.R."/>
            <person name="Rand D."/>
            <person name="Rasmussen M.D."/>
            <person name="Reed L.K."/>
            <person name="Reenan R."/>
            <person name="Reily A."/>
            <person name="Remington K.A."/>
            <person name="Rieger T.T."/>
            <person name="Ritchie M.G."/>
            <person name="Robin C."/>
            <person name="Rogers Y.H."/>
            <person name="Rohde C."/>
            <person name="Rozas J."/>
            <person name="Rubenfield M.J."/>
            <person name="Ruiz A."/>
            <person name="Russo S."/>
            <person name="Salzberg S.L."/>
            <person name="Sanchez-Gracia A."/>
            <person name="Saranga D.J."/>
            <person name="Sato H."/>
            <person name="Schaeffer S.W."/>
            <person name="Schatz M.C."/>
            <person name="Schlenke T."/>
            <person name="Schwartz R."/>
            <person name="Segarra C."/>
            <person name="Singh R.S."/>
            <person name="Sirot L."/>
            <person name="Sirota M."/>
            <person name="Sisneros N.B."/>
            <person name="Smith C.D."/>
            <person name="Smith T.F."/>
            <person name="Spieth J."/>
            <person name="Stage D.E."/>
            <person name="Stark A."/>
            <person name="Stephan W."/>
            <person name="Strausberg R.L."/>
            <person name="Strempel S."/>
            <person name="Sturgill D."/>
            <person name="Sutton G."/>
            <person name="Sutton G.G."/>
            <person name="Tao W."/>
            <person name="Teichmann S."/>
            <person name="Tobari Y.N."/>
            <person name="Tomimura Y."/>
            <person name="Tsolas J.M."/>
            <person name="Valente V.L."/>
            <person name="Venter E."/>
            <person name="Venter J.C."/>
            <person name="Vicario S."/>
            <person name="Vieira F.G."/>
            <person name="Vilella A.J."/>
            <person name="Villasante A."/>
            <person name="Walenz B."/>
            <person name="Wang J."/>
            <person name="Wasserman M."/>
            <person name="Watts T."/>
            <person name="Wilson D."/>
            <person name="Wilson R.K."/>
            <person name="Wing R.A."/>
            <person name="Wolfner M.F."/>
            <person name="Wong A."/>
            <person name="Wong G.K."/>
            <person name="Wu C.I."/>
            <person name="Wu G."/>
            <person name="Yamamoto D."/>
            <person name="Yang H.P."/>
            <person name="Yang S.P."/>
            <person name="Yorke J.A."/>
            <person name="Yoshida K."/>
            <person name="Zdobnov E."/>
            <person name="Zhang P."/>
            <person name="Zhang Y."/>
            <person name="Zimin A.V."/>
            <person name="Baldwin J."/>
            <person name="Abdouelleil A."/>
            <person name="Abdulkadir J."/>
            <person name="Abebe A."/>
            <person name="Abera B."/>
            <person name="Abreu J."/>
            <person name="Acer S.C."/>
            <person name="Aftuck L."/>
            <person name="Alexander A."/>
            <person name="An P."/>
            <person name="Anderson E."/>
            <person name="Anderson S."/>
            <person name="Arachi H."/>
            <person name="Azer M."/>
            <person name="Bachantsang P."/>
            <person name="Barry A."/>
            <person name="Bayul T."/>
            <person name="Berlin A."/>
            <person name="Bessette D."/>
            <person name="Bloom T."/>
            <person name="Blye J."/>
            <person name="Boguslavskiy L."/>
            <person name="Bonnet C."/>
            <person name="Boukhgalter B."/>
            <person name="Bourzgui I."/>
            <person name="Brown A."/>
            <person name="Cahill P."/>
            <person name="Channer S."/>
            <person name="Cheshatsang Y."/>
            <person name="Chuda L."/>
            <person name="Citroen M."/>
            <person name="Collymore A."/>
            <person name="Cooke P."/>
            <person name="Costello M."/>
            <person name="D'Aco K."/>
            <person name="Daza R."/>
            <person name="De Haan G."/>
            <person name="DeGray S."/>
            <person name="DeMaso C."/>
            <person name="Dhargay N."/>
            <person name="Dooley K."/>
            <person name="Dooley E."/>
            <person name="Doricent M."/>
            <person name="Dorje P."/>
            <person name="Dorjee K."/>
            <person name="Dupes A."/>
            <person name="Elong R."/>
            <person name="Falk J."/>
            <person name="Farina A."/>
            <person name="Faro S."/>
            <person name="Ferguson D."/>
            <person name="Fisher S."/>
            <person name="Foley C.D."/>
            <person name="Franke A."/>
            <person name="Friedrich D."/>
            <person name="Gadbois L."/>
            <person name="Gearin G."/>
            <person name="Gearin C.R."/>
            <person name="Giannoukos G."/>
            <person name="Goode T."/>
            <person name="Graham J."/>
            <person name="Grandbois E."/>
            <person name="Grewal S."/>
            <person name="Gyaltsen K."/>
            <person name="Hafez N."/>
            <person name="Hagos B."/>
            <person name="Hall J."/>
            <person name="Henson C."/>
            <person name="Hollinger A."/>
            <person name="Honan T."/>
            <person name="Huard M.D."/>
            <person name="Hughes L."/>
            <person name="Hurhula B."/>
            <person name="Husby M.E."/>
            <person name="Kamat A."/>
            <person name="Kanga B."/>
            <person name="Kashin S."/>
            <person name="Khazanovich D."/>
            <person name="Kisner P."/>
            <person name="Lance K."/>
            <person name="Lara M."/>
            <person name="Lee W."/>
            <person name="Lennon N."/>
            <person name="Letendre F."/>
            <person name="LeVine R."/>
            <person name="Lipovsky A."/>
            <person name="Liu X."/>
            <person name="Liu J."/>
            <person name="Liu S."/>
            <person name="Lokyitsang T."/>
            <person name="Lokyitsang Y."/>
            <person name="Lubonja R."/>
            <person name="Lui A."/>
            <person name="MacDonald P."/>
            <person name="Magnisalis V."/>
            <person name="Maru K."/>
            <person name="Matthews C."/>
            <person name="McCusker W."/>
            <person name="McDonough S."/>
            <person name="Mehta T."/>
            <person name="Meldrim J."/>
            <person name="Meneus L."/>
            <person name="Mihai O."/>
            <person name="Mihalev A."/>
            <person name="Mihova T."/>
            <person name="Mittelman R."/>
            <person name="Mlenga V."/>
            <person name="Montmayeur A."/>
            <person name="Mulrain L."/>
            <person name="Navidi A."/>
            <person name="Naylor J."/>
            <person name="Negash T."/>
            <person name="Nguyen T."/>
            <person name="Nguyen N."/>
            <person name="Nicol R."/>
            <person name="Norbu C."/>
            <person name="Norbu N."/>
            <person name="Novod N."/>
            <person name="O'Neill B."/>
            <person name="Osman S."/>
            <person name="Markiewicz E."/>
            <person name="Oyono O.L."/>
            <person name="Patti C."/>
            <person name="Phunkhang P."/>
            <person name="Pierre F."/>
            <person name="Priest M."/>
            <person name="Raghuraman S."/>
            <person name="Rege F."/>
            <person name="Reyes R."/>
            <person name="Rise C."/>
            <person name="Rogov P."/>
            <person name="Ross K."/>
            <person name="Ryan E."/>
            <person name="Settipalli S."/>
            <person name="Shea T."/>
            <person name="Sherpa N."/>
            <person name="Shi L."/>
            <person name="Shih D."/>
            <person name="Sparrow T."/>
            <person name="Spaulding J."/>
            <person name="Stalker J."/>
            <person name="Stange-Thomann N."/>
            <person name="Stavropoulos S."/>
            <person name="Stone C."/>
            <person name="Strader C."/>
            <person name="Tesfaye S."/>
            <person name="Thomson T."/>
            <person name="Thoulutsang Y."/>
            <person name="Thoulutsang D."/>
            <person name="Topham K."/>
            <person name="Topping I."/>
            <person name="Tsamla T."/>
            <person name="Vassiliev H."/>
            <person name="Vo A."/>
            <person name="Wangchuk T."/>
            <person name="Wangdi T."/>
            <person name="Weiand M."/>
            <person name="Wilkinson J."/>
            <person name="Wilson A."/>
            <person name="Yadav S."/>
            <person name="Young G."/>
            <person name="Yu Q."/>
            <person name="Zembek L."/>
            <person name="Zhong D."/>
            <person name="Zimmer A."/>
            <person name="Zwirko Z."/>
            <person name="Jaffe D.B."/>
            <person name="Alvarez P."/>
            <person name="Brockman W."/>
            <person name="Butler J."/>
            <person name="Chin C."/>
            <person name="Gnerre S."/>
            <person name="Grabherr M."/>
            <person name="Kleber M."/>
            <person name="Mauceli E."/>
            <person name="MacCallum I."/>
        </authorList>
    </citation>
    <scope>NUCLEOTIDE SEQUENCE [LARGE SCALE GENOMIC DNA]</scope>
    <source>
        <strain evidence="4">MSH-3 / Tucson 14011-0111.49</strain>
    </source>
</reference>
<dbReference type="SMART" id="SM00595">
    <property type="entry name" value="MADF"/>
    <property type="match status" value="1"/>
</dbReference>
<dbReference type="AlphaFoldDB" id="B4GYM0"/>
<keyword evidence="4" id="KW-1185">Reference proteome</keyword>
<protein>
    <submittedName>
        <fullName evidence="3">GL19780</fullName>
    </submittedName>
</protein>
<dbReference type="KEGG" id="dpe:6598471"/>
<dbReference type="OrthoDB" id="7865103at2759"/>
<dbReference type="PhylomeDB" id="B4GYM0"/>
<dbReference type="OMA" id="HKESPPF"/>
<evidence type="ECO:0000313" key="4">
    <source>
        <dbReference type="Proteomes" id="UP000008744"/>
    </source>
</evidence>
<dbReference type="InterPro" id="IPR006578">
    <property type="entry name" value="MADF-dom"/>
</dbReference>
<dbReference type="PROSITE" id="PS51029">
    <property type="entry name" value="MADF"/>
    <property type="match status" value="1"/>
</dbReference>
<feature type="domain" description="MADF" evidence="2">
    <location>
        <begin position="18"/>
        <end position="106"/>
    </location>
</feature>
<dbReference type="HOGENOM" id="CLU_097680_0_0_1"/>
<sequence length="248" mass="28417">MPFSLQQNIVWNPPQVKHLLMLFKRHRNLYDPTDPDYNKKGRRSFALARILLSLRQAMPQLTEEDVVNKFGSIRRKYSALALRINEPGVQLPYWYQFMEFYRPHLKNWRHKESPPFTAVSVAKRPKPDTDEHLAALDAILGQSVKSERAGAPADQSASDDSSEDDDEDESDASKINPHHSRSSAQAILDTATTMLGRLADRVTYTPDVEAFGEMVKAEMHCLQPHSRRRLRNKLMAVIIDEGENSNYM</sequence>
<name>B4GYM0_DROPE</name>
<proteinExistence type="predicted"/>
<dbReference type="Pfam" id="PF10545">
    <property type="entry name" value="MADF_DNA_bdg"/>
    <property type="match status" value="1"/>
</dbReference>